<dbReference type="InterPro" id="IPR050628">
    <property type="entry name" value="SNF2_RAD54_helicase_TF"/>
</dbReference>
<dbReference type="GO" id="GO:0005634">
    <property type="term" value="C:nucleus"/>
    <property type="evidence" value="ECO:0007669"/>
    <property type="project" value="TreeGrafter"/>
</dbReference>
<keyword evidence="2" id="KW-0378">Hydrolase</keyword>
<comment type="caution">
    <text evidence="6">The sequence shown here is derived from an EMBL/GenBank/DDBJ whole genome shotgun (WGS) entry which is preliminary data.</text>
</comment>
<evidence type="ECO:0000259" key="5">
    <source>
        <dbReference type="Pfam" id="PF00271"/>
    </source>
</evidence>
<evidence type="ECO:0000313" key="6">
    <source>
        <dbReference type="EMBL" id="KAF5234442.1"/>
    </source>
</evidence>
<protein>
    <recommendedName>
        <fullName evidence="5">Helicase C-terminal domain-containing protein</fullName>
    </recommendedName>
</protein>
<evidence type="ECO:0000256" key="4">
    <source>
        <dbReference type="SAM" id="MobiDB-lite"/>
    </source>
</evidence>
<keyword evidence="3" id="KW-0067">ATP-binding</keyword>
<proteinExistence type="predicted"/>
<dbReference type="InterPro" id="IPR027417">
    <property type="entry name" value="P-loop_NTPase"/>
</dbReference>
<gene>
    <name evidence="6" type="ORF">FAUST_7624</name>
</gene>
<evidence type="ECO:0000256" key="1">
    <source>
        <dbReference type="ARBA" id="ARBA00022741"/>
    </source>
</evidence>
<dbReference type="GO" id="GO:0008094">
    <property type="term" value="F:ATP-dependent activity, acting on DNA"/>
    <property type="evidence" value="ECO:0007669"/>
    <property type="project" value="TreeGrafter"/>
</dbReference>
<sequence length="422" mass="47409">MWRKGETSLLSRNFTVQRVVGVDKLLQIADSLDPSKSTQATRPIFERLQSRLEPYQAIGGAILGDATGLAGNRSFVLVVTKPALVSQWESEIARHFKPAEQQKQLEDSESATDAESQREGEITRHLNRRILSLKGISDSYTVVFTKALLWLVLSALSICVQKVEYDSEYTSTQRMWTLLIASKVRKAKFIGMAVCFKDTELPVPEHGGAKLDALSPAQFKKFKARWHGIENKCLSATRLSTIETEAFMNSLFQQDNEYDMHALWMQTSNFPSPAKMISKRSGKTSKKILLMTTTMTDKDYMYNKDVLGAASSDIFTDRVKTIISIIENVQFETSQEKIIVVSCSVMFLDVINETMTRRRSTDEEFNCCAERYDGNASTDERRHIAQNFNRTSYGPTVLLLSAHTGGIGLNLTGPSRVILCEP</sequence>
<dbReference type="CDD" id="cd18793">
    <property type="entry name" value="SF2_C_SNF"/>
    <property type="match status" value="1"/>
</dbReference>
<evidence type="ECO:0000256" key="2">
    <source>
        <dbReference type="ARBA" id="ARBA00022801"/>
    </source>
</evidence>
<dbReference type="InterPro" id="IPR001650">
    <property type="entry name" value="Helicase_C-like"/>
</dbReference>
<dbReference type="PANTHER" id="PTHR45626">
    <property type="entry name" value="TRANSCRIPTION TERMINATION FACTOR 2-RELATED"/>
    <property type="match status" value="1"/>
</dbReference>
<dbReference type="InterPro" id="IPR049730">
    <property type="entry name" value="SNF2/RAD54-like_C"/>
</dbReference>
<evidence type="ECO:0000256" key="3">
    <source>
        <dbReference type="ARBA" id="ARBA00022840"/>
    </source>
</evidence>
<dbReference type="GO" id="GO:0005524">
    <property type="term" value="F:ATP binding"/>
    <property type="evidence" value="ECO:0007669"/>
    <property type="project" value="UniProtKB-KW"/>
</dbReference>
<keyword evidence="7" id="KW-1185">Reference proteome</keyword>
<keyword evidence="1" id="KW-0547">Nucleotide-binding</keyword>
<dbReference type="Proteomes" id="UP000537989">
    <property type="component" value="Unassembled WGS sequence"/>
</dbReference>
<organism evidence="6 7">
    <name type="scientific">Fusarium austroamericanum</name>
    <dbReference type="NCBI Taxonomy" id="282268"/>
    <lineage>
        <taxon>Eukaryota</taxon>
        <taxon>Fungi</taxon>
        <taxon>Dikarya</taxon>
        <taxon>Ascomycota</taxon>
        <taxon>Pezizomycotina</taxon>
        <taxon>Sordariomycetes</taxon>
        <taxon>Hypocreomycetidae</taxon>
        <taxon>Hypocreales</taxon>
        <taxon>Nectriaceae</taxon>
        <taxon>Fusarium</taxon>
    </lineage>
</organism>
<name>A0AAN5Z7L9_FUSAU</name>
<accession>A0AAN5Z7L9</accession>
<feature type="domain" description="Helicase C-terminal" evidence="5">
    <location>
        <begin position="324"/>
        <end position="421"/>
    </location>
</feature>
<dbReference type="GO" id="GO:0016787">
    <property type="term" value="F:hydrolase activity"/>
    <property type="evidence" value="ECO:0007669"/>
    <property type="project" value="UniProtKB-KW"/>
</dbReference>
<dbReference type="AlphaFoldDB" id="A0AAN5Z7L9"/>
<reference evidence="6 7" key="1">
    <citation type="submission" date="2020-02" db="EMBL/GenBank/DDBJ databases">
        <title>Identification and distribution of gene clusters putatively required for synthesis of sphingolipid metabolism inhibitors in phylogenetically diverse species of the filamentous fungus Fusarium.</title>
        <authorList>
            <person name="Kim H.-S."/>
            <person name="Busman M."/>
            <person name="Brown D.W."/>
            <person name="Divon H."/>
            <person name="Uhlig S."/>
            <person name="Proctor R.H."/>
        </authorList>
    </citation>
    <scope>NUCLEOTIDE SEQUENCE [LARGE SCALE GENOMIC DNA]</scope>
    <source>
        <strain evidence="6 7">NRRL 2903</strain>
    </source>
</reference>
<evidence type="ECO:0000313" key="7">
    <source>
        <dbReference type="Proteomes" id="UP000537989"/>
    </source>
</evidence>
<dbReference type="EMBL" id="JAAMOD010000230">
    <property type="protein sequence ID" value="KAF5234442.1"/>
    <property type="molecule type" value="Genomic_DNA"/>
</dbReference>
<dbReference type="Pfam" id="PF00271">
    <property type="entry name" value="Helicase_C"/>
    <property type="match status" value="1"/>
</dbReference>
<feature type="region of interest" description="Disordered" evidence="4">
    <location>
        <begin position="98"/>
        <end position="120"/>
    </location>
</feature>
<dbReference type="Gene3D" id="3.40.50.300">
    <property type="entry name" value="P-loop containing nucleotide triphosphate hydrolases"/>
    <property type="match status" value="1"/>
</dbReference>
<dbReference type="SUPFAM" id="SSF52540">
    <property type="entry name" value="P-loop containing nucleoside triphosphate hydrolases"/>
    <property type="match status" value="1"/>
</dbReference>
<dbReference type="GO" id="GO:0006281">
    <property type="term" value="P:DNA repair"/>
    <property type="evidence" value="ECO:0007669"/>
    <property type="project" value="TreeGrafter"/>
</dbReference>